<dbReference type="PRINTS" id="PR00344">
    <property type="entry name" value="BCTRLSENSOR"/>
</dbReference>
<feature type="domain" description="Response regulatory" evidence="7">
    <location>
        <begin position="32"/>
        <end position="146"/>
    </location>
</feature>
<dbReference type="InterPro" id="IPR003594">
    <property type="entry name" value="HATPase_dom"/>
</dbReference>
<reference evidence="8" key="1">
    <citation type="journal article" date="2011" name="Environ. Microbiol.">
        <title>Genomic insights into the metabolic potential of the polycyclic aromatic hydrocarbon degrading sulfate-reducing Deltaproteobacterium N47.</title>
        <authorList>
            <person name="Bergmann F."/>
            <person name="Selesi D."/>
            <person name="Weinmaier T."/>
            <person name="Tischler P."/>
            <person name="Rattei T."/>
            <person name="Meckenstock R.U."/>
        </authorList>
    </citation>
    <scope>NUCLEOTIDE SEQUENCE</scope>
</reference>
<comment type="catalytic activity">
    <reaction evidence="1">
        <text>ATP + protein L-histidine = ADP + protein N-phospho-L-histidine.</text>
        <dbReference type="EC" id="2.7.13.3"/>
    </reaction>
</comment>
<dbReference type="CDD" id="cd00075">
    <property type="entry name" value="HATPase"/>
    <property type="match status" value="1"/>
</dbReference>
<dbReference type="PANTHER" id="PTHR43547">
    <property type="entry name" value="TWO-COMPONENT HISTIDINE KINASE"/>
    <property type="match status" value="1"/>
</dbReference>
<dbReference type="SMART" id="SM00448">
    <property type="entry name" value="REC"/>
    <property type="match status" value="1"/>
</dbReference>
<dbReference type="PROSITE" id="PS50109">
    <property type="entry name" value="HIS_KIN"/>
    <property type="match status" value="1"/>
</dbReference>
<dbReference type="Gene3D" id="3.30.565.10">
    <property type="entry name" value="Histidine kinase-like ATPase, C-terminal domain"/>
    <property type="match status" value="1"/>
</dbReference>
<dbReference type="InterPro" id="IPR011006">
    <property type="entry name" value="CheY-like_superfamily"/>
</dbReference>
<dbReference type="Gene3D" id="3.40.50.2300">
    <property type="match status" value="1"/>
</dbReference>
<sequence>MFTVPLRPYRKKTMGHVLQLPSQYRIVQMEKQILLVDDEEDIRDVLGVYLKDQGYDIYMAGNGEEALKIFAEHKPPIVLSDIKMPGIDGIELLKRIKQDNPDTEFIMITGHGDMDLAIASFHDQAADFITKPINVNILDISLKKLQEKIKGRRQLREYTENLERLVKEKSELQSHLSSLGLMIGSVSHGIKGLLTGLDGGMYMVESGFSKSNAAQIEEGWTIVKLMVDRIRKMVLDILYYAKERNLNWEKVDVLSFAAEVADILERKISSHGIEFIRDFDKLAGNCKIDTGCINSALINIFENAVDACINDKSKEKHQITFKVSQDKDNIYFEVSDNGIGMDRETRDKLFTLFFSSKGNKGTGLGLFISNKIIGQHGGSIKVFSVPGQGSKFTINIPKITAL</sequence>
<dbReference type="SUPFAM" id="SSF55874">
    <property type="entry name" value="ATPase domain of HSP90 chaperone/DNA topoisomerase II/histidine kinase"/>
    <property type="match status" value="1"/>
</dbReference>
<feature type="domain" description="Histidine kinase" evidence="6">
    <location>
        <begin position="185"/>
        <end position="400"/>
    </location>
</feature>
<dbReference type="InterPro" id="IPR001789">
    <property type="entry name" value="Sig_transdc_resp-reg_receiver"/>
</dbReference>
<name>E1YJ21_9BACT</name>
<evidence type="ECO:0000256" key="3">
    <source>
        <dbReference type="ARBA" id="ARBA00022553"/>
    </source>
</evidence>
<dbReference type="Pfam" id="PF00072">
    <property type="entry name" value="Response_reg"/>
    <property type="match status" value="1"/>
</dbReference>
<evidence type="ECO:0000256" key="4">
    <source>
        <dbReference type="PROSITE-ProRule" id="PRU00169"/>
    </source>
</evidence>
<dbReference type="InterPro" id="IPR036890">
    <property type="entry name" value="HATPase_C_sf"/>
</dbReference>
<evidence type="ECO:0000259" key="7">
    <source>
        <dbReference type="PROSITE" id="PS50110"/>
    </source>
</evidence>
<dbReference type="EMBL" id="FR695877">
    <property type="protein sequence ID" value="CBX31275.1"/>
    <property type="molecule type" value="Genomic_DNA"/>
</dbReference>
<dbReference type="GO" id="GO:0000155">
    <property type="term" value="F:phosphorelay sensor kinase activity"/>
    <property type="evidence" value="ECO:0007669"/>
    <property type="project" value="TreeGrafter"/>
</dbReference>
<dbReference type="Pfam" id="PF02518">
    <property type="entry name" value="HATPase_c"/>
    <property type="match status" value="1"/>
</dbReference>
<evidence type="ECO:0000259" key="6">
    <source>
        <dbReference type="PROSITE" id="PS50109"/>
    </source>
</evidence>
<protein>
    <recommendedName>
        <fullName evidence="2">histidine kinase</fullName>
        <ecNumber evidence="2">2.7.13.3</ecNumber>
    </recommendedName>
</protein>
<evidence type="ECO:0000256" key="5">
    <source>
        <dbReference type="SAM" id="Coils"/>
    </source>
</evidence>
<dbReference type="SMART" id="SM00387">
    <property type="entry name" value="HATPase_c"/>
    <property type="match status" value="1"/>
</dbReference>
<feature type="coiled-coil region" evidence="5">
    <location>
        <begin position="148"/>
        <end position="175"/>
    </location>
</feature>
<dbReference type="PANTHER" id="PTHR43547:SF2">
    <property type="entry name" value="HYBRID SIGNAL TRANSDUCTION HISTIDINE KINASE C"/>
    <property type="match status" value="1"/>
</dbReference>
<feature type="modified residue" description="4-aspartylphosphate" evidence="4">
    <location>
        <position position="81"/>
    </location>
</feature>
<dbReference type="SUPFAM" id="SSF52172">
    <property type="entry name" value="CheY-like"/>
    <property type="match status" value="1"/>
</dbReference>
<evidence type="ECO:0000256" key="1">
    <source>
        <dbReference type="ARBA" id="ARBA00000085"/>
    </source>
</evidence>
<dbReference type="InterPro" id="IPR005467">
    <property type="entry name" value="His_kinase_dom"/>
</dbReference>
<dbReference type="InterPro" id="IPR004358">
    <property type="entry name" value="Sig_transdc_His_kin-like_C"/>
</dbReference>
<gene>
    <name evidence="8" type="ORF">N47_E47870</name>
</gene>
<evidence type="ECO:0000256" key="2">
    <source>
        <dbReference type="ARBA" id="ARBA00012438"/>
    </source>
</evidence>
<dbReference type="AlphaFoldDB" id="E1YJ21"/>
<dbReference type="EC" id="2.7.13.3" evidence="2"/>
<keyword evidence="3 4" id="KW-0597">Phosphoprotein</keyword>
<accession>E1YJ21</accession>
<dbReference type="PROSITE" id="PS50110">
    <property type="entry name" value="RESPONSE_REGULATORY"/>
    <property type="match status" value="1"/>
</dbReference>
<organism evidence="8">
    <name type="scientific">uncultured Desulfobacterium sp</name>
    <dbReference type="NCBI Taxonomy" id="201089"/>
    <lineage>
        <taxon>Bacteria</taxon>
        <taxon>Pseudomonadati</taxon>
        <taxon>Thermodesulfobacteriota</taxon>
        <taxon>Desulfobacteria</taxon>
        <taxon>Desulfobacterales</taxon>
        <taxon>Desulfobacteriaceae</taxon>
        <taxon>Desulfobacterium</taxon>
        <taxon>environmental samples</taxon>
    </lineage>
</organism>
<evidence type="ECO:0000313" key="8">
    <source>
        <dbReference type="EMBL" id="CBX31275.1"/>
    </source>
</evidence>
<keyword evidence="5" id="KW-0175">Coiled coil</keyword>
<proteinExistence type="predicted"/>